<dbReference type="RefSeq" id="WP_203381033.1">
    <property type="nucleotide sequence ID" value="NZ_JAENHP010000017.1"/>
</dbReference>
<gene>
    <name evidence="6" type="ORF">JIG36_36700</name>
</gene>
<dbReference type="Pfam" id="PF13087">
    <property type="entry name" value="AAA_12"/>
    <property type="match status" value="1"/>
</dbReference>
<comment type="caution">
    <text evidence="6">The sequence shown here is derived from an EMBL/GenBank/DDBJ whole genome shotgun (WGS) entry which is preliminary data.</text>
</comment>
<evidence type="ECO:0000256" key="4">
    <source>
        <dbReference type="ARBA" id="ARBA00022840"/>
    </source>
</evidence>
<dbReference type="Proteomes" id="UP000632138">
    <property type="component" value="Unassembled WGS sequence"/>
</dbReference>
<dbReference type="Gene3D" id="3.40.50.300">
    <property type="entry name" value="P-loop containing nucleotide triphosphate hydrolases"/>
    <property type="match status" value="2"/>
</dbReference>
<evidence type="ECO:0000313" key="6">
    <source>
        <dbReference type="EMBL" id="MBM2621055.1"/>
    </source>
</evidence>
<evidence type="ECO:0000259" key="5">
    <source>
        <dbReference type="Pfam" id="PF13087"/>
    </source>
</evidence>
<evidence type="ECO:0000313" key="7">
    <source>
        <dbReference type="Proteomes" id="UP000632138"/>
    </source>
</evidence>
<name>A0ABS2AMP7_9ACTN</name>
<evidence type="ECO:0000256" key="3">
    <source>
        <dbReference type="ARBA" id="ARBA00022806"/>
    </source>
</evidence>
<keyword evidence="3" id="KW-0347">Helicase</keyword>
<sequence length="433" mass="46684">MTPAFLSEQATLAILDDFRSGQHRGVVVDSPPGAGKSTLVVRAAAELVEDGQRLMIVAQTNEQVDDLTVNLAGRLPGALIGRLSGGSYVRSERLARLANVACDTAVAALTGCAVTIATAAKWAYVKDHSWEWAIVDEAYQMRSDALLAVAPRFERALFVGDPGQLDPFSVVENDRWRGLTWDPMQSAVAGLLRNNPGLPVHRLPVSWRLPSTAQPVIAPAFYPFTGFRTGTGPGERELTYTTTGFGRTPVDRVLATAASSGWGYLELPARHTMRTDGEAVEAVADVARRFLHRGTMARSGDKVEPVTADRIAVGAAHRDQVAALQAALADAPGITVDTANRLQGREYDVTVVLHPLSGRRDATAFHLEAGRLCVLTSRHRQACVVVGRAGIHELLDAHPSVEPVHLHEPVKFPDGWAANQTVMTHLEQHRVPA</sequence>
<keyword evidence="2" id="KW-0378">Hydrolase</keyword>
<dbReference type="EMBL" id="JAENHP010000017">
    <property type="protein sequence ID" value="MBM2621055.1"/>
    <property type="molecule type" value="Genomic_DNA"/>
</dbReference>
<keyword evidence="4 6" id="KW-0067">ATP-binding</keyword>
<organism evidence="6 7">
    <name type="scientific">Paractinoplanes ovalisporus</name>
    <dbReference type="NCBI Taxonomy" id="2810368"/>
    <lineage>
        <taxon>Bacteria</taxon>
        <taxon>Bacillati</taxon>
        <taxon>Actinomycetota</taxon>
        <taxon>Actinomycetes</taxon>
        <taxon>Micromonosporales</taxon>
        <taxon>Micromonosporaceae</taxon>
        <taxon>Paractinoplanes</taxon>
    </lineage>
</organism>
<feature type="domain" description="DNA2/NAM7 helicase-like C-terminal" evidence="5">
    <location>
        <begin position="280"/>
        <end position="388"/>
    </location>
</feature>
<evidence type="ECO:0000256" key="2">
    <source>
        <dbReference type="ARBA" id="ARBA00022801"/>
    </source>
</evidence>
<dbReference type="Pfam" id="PF13604">
    <property type="entry name" value="AAA_30"/>
    <property type="match status" value="1"/>
</dbReference>
<accession>A0ABS2AMP7</accession>
<dbReference type="SUPFAM" id="SSF52540">
    <property type="entry name" value="P-loop containing nucleoside triphosphate hydrolases"/>
    <property type="match status" value="1"/>
</dbReference>
<dbReference type="PANTHER" id="PTHR43788">
    <property type="entry name" value="DNA2/NAM7 HELICASE FAMILY MEMBER"/>
    <property type="match status" value="1"/>
</dbReference>
<dbReference type="InterPro" id="IPR027417">
    <property type="entry name" value="P-loop_NTPase"/>
</dbReference>
<evidence type="ECO:0000256" key="1">
    <source>
        <dbReference type="ARBA" id="ARBA00022741"/>
    </source>
</evidence>
<reference evidence="6 7" key="1">
    <citation type="submission" date="2021-01" db="EMBL/GenBank/DDBJ databases">
        <title>Actinoplanes sp. nov. LDG1-06 isolated from lichen.</title>
        <authorList>
            <person name="Saeng-In P."/>
            <person name="Phongsopitanun W."/>
            <person name="Kanchanasin P."/>
            <person name="Yuki M."/>
            <person name="Kudo T."/>
            <person name="Ohkuma M."/>
            <person name="Tanasupawat S."/>
        </authorList>
    </citation>
    <scope>NUCLEOTIDE SEQUENCE [LARGE SCALE GENOMIC DNA]</scope>
    <source>
        <strain evidence="6 7">LDG1-06</strain>
    </source>
</reference>
<dbReference type="PANTHER" id="PTHR43788:SF16">
    <property type="entry name" value="HELICASE WITH ZINC FINGER 2"/>
    <property type="match status" value="1"/>
</dbReference>
<proteinExistence type="predicted"/>
<dbReference type="InterPro" id="IPR041679">
    <property type="entry name" value="DNA2/NAM7-like_C"/>
</dbReference>
<keyword evidence="1" id="KW-0547">Nucleotide-binding</keyword>
<dbReference type="GO" id="GO:0005524">
    <property type="term" value="F:ATP binding"/>
    <property type="evidence" value="ECO:0007669"/>
    <property type="project" value="UniProtKB-KW"/>
</dbReference>
<keyword evidence="7" id="KW-1185">Reference proteome</keyword>
<dbReference type="InterPro" id="IPR050534">
    <property type="entry name" value="Coronavir_polyprotein_1ab"/>
</dbReference>
<protein>
    <submittedName>
        <fullName evidence="6">ATP-binding protein</fullName>
    </submittedName>
</protein>